<evidence type="ECO:0000313" key="4">
    <source>
        <dbReference type="Proteomes" id="UP001597199"/>
    </source>
</evidence>
<evidence type="ECO:0000256" key="1">
    <source>
        <dbReference type="SAM" id="Coils"/>
    </source>
</evidence>
<accession>A0ABW4BFA2</accession>
<gene>
    <name evidence="3" type="ORF">ACFQ41_04840</name>
</gene>
<feature type="coiled-coil region" evidence="1">
    <location>
        <begin position="27"/>
        <end position="92"/>
    </location>
</feature>
<dbReference type="Pfam" id="PF06810">
    <property type="entry name" value="Phage_scaffold"/>
    <property type="match status" value="1"/>
</dbReference>
<dbReference type="Proteomes" id="UP001597199">
    <property type="component" value="Unassembled WGS sequence"/>
</dbReference>
<evidence type="ECO:0000313" key="3">
    <source>
        <dbReference type="EMBL" id="MFD1398626.1"/>
    </source>
</evidence>
<dbReference type="InterPro" id="IPR009636">
    <property type="entry name" value="SCAF"/>
</dbReference>
<feature type="region of interest" description="Disordered" evidence="2">
    <location>
        <begin position="150"/>
        <end position="184"/>
    </location>
</feature>
<evidence type="ECO:0000256" key="2">
    <source>
        <dbReference type="SAM" id="MobiDB-lite"/>
    </source>
</evidence>
<reference evidence="4" key="1">
    <citation type="journal article" date="2019" name="Int. J. Syst. Evol. Microbiol.">
        <title>The Global Catalogue of Microorganisms (GCM) 10K type strain sequencing project: providing services to taxonomists for standard genome sequencing and annotation.</title>
        <authorList>
            <consortium name="The Broad Institute Genomics Platform"/>
            <consortium name="The Broad Institute Genome Sequencing Center for Infectious Disease"/>
            <person name="Wu L."/>
            <person name="Ma J."/>
        </authorList>
    </citation>
    <scope>NUCLEOTIDE SEQUENCE [LARGE SCALE GENOMIC DNA]</scope>
    <source>
        <strain evidence="4">CCM 9110</strain>
    </source>
</reference>
<protein>
    <submittedName>
        <fullName evidence="3">Phage scaffolding protein</fullName>
    </submittedName>
</protein>
<proteinExistence type="predicted"/>
<keyword evidence="1" id="KW-0175">Coiled coil</keyword>
<comment type="caution">
    <text evidence="3">The sequence shown here is derived from an EMBL/GenBank/DDBJ whole genome shotgun (WGS) entry which is preliminary data.</text>
</comment>
<feature type="compositionally biased region" description="Polar residues" evidence="2">
    <location>
        <begin position="162"/>
        <end position="172"/>
    </location>
</feature>
<dbReference type="RefSeq" id="WP_204119403.1">
    <property type="nucleotide sequence ID" value="NZ_BOLV01000015.1"/>
</dbReference>
<name>A0ABW4BFA2_9LACO</name>
<organism evidence="3 4">
    <name type="scientific">Lacticaseibacillus suilingensis</name>
    <dbReference type="NCBI Taxonomy" id="2799577"/>
    <lineage>
        <taxon>Bacteria</taxon>
        <taxon>Bacillati</taxon>
        <taxon>Bacillota</taxon>
        <taxon>Bacilli</taxon>
        <taxon>Lactobacillales</taxon>
        <taxon>Lactobacillaceae</taxon>
        <taxon>Lacticaseibacillus</taxon>
    </lineage>
</organism>
<sequence length="195" mass="20760">MNPEALKALGLNDDQVKGAMVLYGQDLNPLKEQVNTLTSERDAAKEQVTTVTGQLDQLQKDHKSDSDLKAEIDKLKEANSQAEKDAAAQLSQVKLDSATNLALIQSGALNTKAVNALINKDVLKLDEKGNLTGLDDQLKALKEADDSKFLFKAADQEPAKPNSPQIIPSGNPNADPAGGTSMVDKIAARLSGKQS</sequence>
<keyword evidence="4" id="KW-1185">Reference proteome</keyword>
<dbReference type="EMBL" id="JBHTOA010000020">
    <property type="protein sequence ID" value="MFD1398626.1"/>
    <property type="molecule type" value="Genomic_DNA"/>
</dbReference>